<dbReference type="AlphaFoldDB" id="A0AAP0KPC9"/>
<organism evidence="1 2">
    <name type="scientific">Stephania japonica</name>
    <dbReference type="NCBI Taxonomy" id="461633"/>
    <lineage>
        <taxon>Eukaryota</taxon>
        <taxon>Viridiplantae</taxon>
        <taxon>Streptophyta</taxon>
        <taxon>Embryophyta</taxon>
        <taxon>Tracheophyta</taxon>
        <taxon>Spermatophyta</taxon>
        <taxon>Magnoliopsida</taxon>
        <taxon>Ranunculales</taxon>
        <taxon>Menispermaceae</taxon>
        <taxon>Menispermoideae</taxon>
        <taxon>Cissampelideae</taxon>
        <taxon>Stephania</taxon>
    </lineage>
</organism>
<dbReference type="EMBL" id="JBBNAE010000001">
    <property type="protein sequence ID" value="KAK9155795.1"/>
    <property type="molecule type" value="Genomic_DNA"/>
</dbReference>
<dbReference type="Proteomes" id="UP001417504">
    <property type="component" value="Unassembled WGS sequence"/>
</dbReference>
<sequence length="86" mass="9745">MPTCNVGSKLWKLSSDYGKALMILHGRCCFLHRFSHMKTLRAICHPLPIYLIFESLGSVESGNEDLLSVLQIMPNLEDLIFDKAVH</sequence>
<gene>
    <name evidence="1" type="ORF">Sjap_003275</name>
</gene>
<proteinExistence type="predicted"/>
<comment type="caution">
    <text evidence="1">The sequence shown here is derived from an EMBL/GenBank/DDBJ whole genome shotgun (WGS) entry which is preliminary data.</text>
</comment>
<accession>A0AAP0KPC9</accession>
<evidence type="ECO:0000313" key="1">
    <source>
        <dbReference type="EMBL" id="KAK9155795.1"/>
    </source>
</evidence>
<name>A0AAP0KPC9_9MAGN</name>
<protein>
    <submittedName>
        <fullName evidence="1">Uncharacterized protein</fullName>
    </submittedName>
</protein>
<keyword evidence="2" id="KW-1185">Reference proteome</keyword>
<reference evidence="1 2" key="1">
    <citation type="submission" date="2024-01" db="EMBL/GenBank/DDBJ databases">
        <title>Genome assemblies of Stephania.</title>
        <authorList>
            <person name="Yang L."/>
        </authorList>
    </citation>
    <scope>NUCLEOTIDE SEQUENCE [LARGE SCALE GENOMIC DNA]</scope>
    <source>
        <strain evidence="1">QJT</strain>
        <tissue evidence="1">Leaf</tissue>
    </source>
</reference>
<evidence type="ECO:0000313" key="2">
    <source>
        <dbReference type="Proteomes" id="UP001417504"/>
    </source>
</evidence>